<dbReference type="InterPro" id="IPR054613">
    <property type="entry name" value="Peptidase_S78_dom"/>
</dbReference>
<keyword evidence="3" id="KW-0378">Hydrolase</keyword>
<evidence type="ECO:0000259" key="4">
    <source>
        <dbReference type="Pfam" id="PF04586"/>
    </source>
</evidence>
<dbReference type="RefSeq" id="WP_197103105.1">
    <property type="nucleotide sequence ID" value="NZ_JACCEL010000001.1"/>
</dbReference>
<reference evidence="5 6" key="1">
    <citation type="submission" date="2020-07" db="EMBL/GenBank/DDBJ databases">
        <title>Facklamia lactis sp. nov., isolated from raw milk.</title>
        <authorList>
            <person name="Doll E.V."/>
            <person name="Huptas C."/>
            <person name="Staib L."/>
            <person name="Wenning M."/>
            <person name="Scherer S."/>
        </authorList>
    </citation>
    <scope>NUCLEOTIDE SEQUENCE [LARGE SCALE GENOMIC DNA]</scope>
    <source>
        <strain evidence="5 6">DSM 104272</strain>
    </source>
</reference>
<sequence>MEEKRTSFLKVEIRAKEEESQKYLDAYFIKYNEETELWPGFFEEVAPEAVVNSLRNNDIVCLFNHIDGVVLGRTSNNTLELNSDSTGLFGTVEINENDAEAINIYSRVKRGDITACSFGFQPIEEEFEDRGDGTFKTTIKDMNLIEVSIVTFPAYPSTEASARKKDINRFKKEVLNKRKNTLKEKLKLWQIQ</sequence>
<dbReference type="GO" id="GO:0006508">
    <property type="term" value="P:proteolysis"/>
    <property type="evidence" value="ECO:0007669"/>
    <property type="project" value="UniProtKB-KW"/>
</dbReference>
<keyword evidence="6" id="KW-1185">Reference proteome</keyword>
<comment type="caution">
    <text evidence="5">The sequence shown here is derived from an EMBL/GenBank/DDBJ whole genome shotgun (WGS) entry which is preliminary data.</text>
</comment>
<dbReference type="NCBIfam" id="TIGR01543">
    <property type="entry name" value="proheadase_HK97"/>
    <property type="match status" value="1"/>
</dbReference>
<dbReference type="GO" id="GO:0008233">
    <property type="term" value="F:peptidase activity"/>
    <property type="evidence" value="ECO:0007669"/>
    <property type="project" value="UniProtKB-KW"/>
</dbReference>
<keyword evidence="1" id="KW-1188">Viral release from host cell</keyword>
<organism evidence="5 6">
    <name type="scientific">Ruoffia tabacinasalis</name>
    <dbReference type="NCBI Taxonomy" id="87458"/>
    <lineage>
        <taxon>Bacteria</taxon>
        <taxon>Bacillati</taxon>
        <taxon>Bacillota</taxon>
        <taxon>Bacilli</taxon>
        <taxon>Lactobacillales</taxon>
        <taxon>Aerococcaceae</taxon>
        <taxon>Ruoffia</taxon>
    </lineage>
</organism>
<evidence type="ECO:0000256" key="3">
    <source>
        <dbReference type="ARBA" id="ARBA00022801"/>
    </source>
</evidence>
<gene>
    <name evidence="5" type="ORF">HYQ42_00430</name>
</gene>
<proteinExistence type="predicted"/>
<evidence type="ECO:0000256" key="1">
    <source>
        <dbReference type="ARBA" id="ARBA00022612"/>
    </source>
</evidence>
<evidence type="ECO:0000313" key="6">
    <source>
        <dbReference type="Proteomes" id="UP000823401"/>
    </source>
</evidence>
<dbReference type="Proteomes" id="UP000823401">
    <property type="component" value="Unassembled WGS sequence"/>
</dbReference>
<evidence type="ECO:0000313" key="5">
    <source>
        <dbReference type="EMBL" id="MBG9977236.1"/>
    </source>
</evidence>
<protein>
    <submittedName>
        <fullName evidence="5">HK97 family phage prohead protease</fullName>
    </submittedName>
</protein>
<name>A0ABS0LGA6_9LACT</name>
<evidence type="ECO:0000256" key="2">
    <source>
        <dbReference type="ARBA" id="ARBA00022670"/>
    </source>
</evidence>
<keyword evidence="2 5" id="KW-0645">Protease</keyword>
<feature type="domain" description="Prohead serine protease" evidence="4">
    <location>
        <begin position="11"/>
        <end position="172"/>
    </location>
</feature>
<dbReference type="InterPro" id="IPR006433">
    <property type="entry name" value="Prohead_protease"/>
</dbReference>
<dbReference type="Pfam" id="PF04586">
    <property type="entry name" value="Peptidase_S78"/>
    <property type="match status" value="1"/>
</dbReference>
<dbReference type="EMBL" id="JACCEL010000001">
    <property type="protein sequence ID" value="MBG9977236.1"/>
    <property type="molecule type" value="Genomic_DNA"/>
</dbReference>
<accession>A0ABS0LGA6</accession>